<gene>
    <name evidence="1" type="ORF">K469DRAFT_696564</name>
</gene>
<evidence type="ECO:0000313" key="1">
    <source>
        <dbReference type="EMBL" id="KAF2177521.1"/>
    </source>
</evidence>
<keyword evidence="2" id="KW-1185">Reference proteome</keyword>
<organism evidence="1 2">
    <name type="scientific">Zopfia rhizophila CBS 207.26</name>
    <dbReference type="NCBI Taxonomy" id="1314779"/>
    <lineage>
        <taxon>Eukaryota</taxon>
        <taxon>Fungi</taxon>
        <taxon>Dikarya</taxon>
        <taxon>Ascomycota</taxon>
        <taxon>Pezizomycotina</taxon>
        <taxon>Dothideomycetes</taxon>
        <taxon>Dothideomycetes incertae sedis</taxon>
        <taxon>Zopfiaceae</taxon>
        <taxon>Zopfia</taxon>
    </lineage>
</organism>
<evidence type="ECO:0000313" key="2">
    <source>
        <dbReference type="Proteomes" id="UP000800200"/>
    </source>
</evidence>
<sequence>MSDQEVALTATGFLLASAVYTNSHNDFMLLAEVQTSSEFLSHTITMRDYRDSQQTPFEEHGESTRQEIINVIVQNHEFMKEKSENDHSVAISSAVFPVTSMNE</sequence>
<name>A0A6A6DDH1_9PEZI</name>
<proteinExistence type="predicted"/>
<reference evidence="1" key="1">
    <citation type="journal article" date="2020" name="Stud. Mycol.">
        <title>101 Dothideomycetes genomes: a test case for predicting lifestyles and emergence of pathogens.</title>
        <authorList>
            <person name="Haridas S."/>
            <person name="Albert R."/>
            <person name="Binder M."/>
            <person name="Bloem J."/>
            <person name="Labutti K."/>
            <person name="Salamov A."/>
            <person name="Andreopoulos B."/>
            <person name="Baker S."/>
            <person name="Barry K."/>
            <person name="Bills G."/>
            <person name="Bluhm B."/>
            <person name="Cannon C."/>
            <person name="Castanera R."/>
            <person name="Culley D."/>
            <person name="Daum C."/>
            <person name="Ezra D."/>
            <person name="Gonzalez J."/>
            <person name="Henrissat B."/>
            <person name="Kuo A."/>
            <person name="Liang C."/>
            <person name="Lipzen A."/>
            <person name="Lutzoni F."/>
            <person name="Magnuson J."/>
            <person name="Mondo S."/>
            <person name="Nolan M."/>
            <person name="Ohm R."/>
            <person name="Pangilinan J."/>
            <person name="Park H.-J."/>
            <person name="Ramirez L."/>
            <person name="Alfaro M."/>
            <person name="Sun H."/>
            <person name="Tritt A."/>
            <person name="Yoshinaga Y."/>
            <person name="Zwiers L.-H."/>
            <person name="Turgeon B."/>
            <person name="Goodwin S."/>
            <person name="Spatafora J."/>
            <person name="Crous P."/>
            <person name="Grigoriev I."/>
        </authorList>
    </citation>
    <scope>NUCLEOTIDE SEQUENCE</scope>
    <source>
        <strain evidence="1">CBS 207.26</strain>
    </source>
</reference>
<protein>
    <submittedName>
        <fullName evidence="1">Uncharacterized protein</fullName>
    </submittedName>
</protein>
<accession>A0A6A6DDH1</accession>
<dbReference type="Proteomes" id="UP000800200">
    <property type="component" value="Unassembled WGS sequence"/>
</dbReference>
<dbReference type="AlphaFoldDB" id="A0A6A6DDH1"/>
<dbReference type="EMBL" id="ML994687">
    <property type="protein sequence ID" value="KAF2177521.1"/>
    <property type="molecule type" value="Genomic_DNA"/>
</dbReference>